<feature type="signal peptide" evidence="1">
    <location>
        <begin position="1"/>
        <end position="26"/>
    </location>
</feature>
<evidence type="ECO:0000313" key="2">
    <source>
        <dbReference type="EMBL" id="JAI04922.1"/>
    </source>
</evidence>
<organism evidence="2">
    <name type="scientific">Anguilla anguilla</name>
    <name type="common">European freshwater eel</name>
    <name type="synonym">Muraena anguilla</name>
    <dbReference type="NCBI Taxonomy" id="7936"/>
    <lineage>
        <taxon>Eukaryota</taxon>
        <taxon>Metazoa</taxon>
        <taxon>Chordata</taxon>
        <taxon>Craniata</taxon>
        <taxon>Vertebrata</taxon>
        <taxon>Euteleostomi</taxon>
        <taxon>Actinopterygii</taxon>
        <taxon>Neopterygii</taxon>
        <taxon>Teleostei</taxon>
        <taxon>Anguilliformes</taxon>
        <taxon>Anguillidae</taxon>
        <taxon>Anguilla</taxon>
    </lineage>
</organism>
<reference evidence="2" key="2">
    <citation type="journal article" date="2015" name="Fish Shellfish Immunol.">
        <title>Early steps in the European eel (Anguilla anguilla)-Vibrio vulnificus interaction in the gills: Role of the RtxA13 toxin.</title>
        <authorList>
            <person name="Callol A."/>
            <person name="Pajuelo D."/>
            <person name="Ebbesson L."/>
            <person name="Teles M."/>
            <person name="MacKenzie S."/>
            <person name="Amaro C."/>
        </authorList>
    </citation>
    <scope>NUCLEOTIDE SEQUENCE</scope>
</reference>
<protein>
    <submittedName>
        <fullName evidence="2">Uncharacterized protein</fullName>
    </submittedName>
</protein>
<sequence>MPRYPQALHELPMVCFLGLICRSVSGLSHSGHSTNFLMNPSSMSCSLFASCDPLTM</sequence>
<evidence type="ECO:0000256" key="1">
    <source>
        <dbReference type="SAM" id="SignalP"/>
    </source>
</evidence>
<keyword evidence="1" id="KW-0732">Signal</keyword>
<dbReference type="AlphaFoldDB" id="A0A0E9XR75"/>
<reference evidence="2" key="1">
    <citation type="submission" date="2014-11" db="EMBL/GenBank/DDBJ databases">
        <authorList>
            <person name="Amaro Gonzalez C."/>
        </authorList>
    </citation>
    <scope>NUCLEOTIDE SEQUENCE</scope>
</reference>
<name>A0A0E9XR75_ANGAN</name>
<accession>A0A0E9XR75</accession>
<proteinExistence type="predicted"/>
<feature type="chain" id="PRO_5002435168" evidence="1">
    <location>
        <begin position="27"/>
        <end position="56"/>
    </location>
</feature>
<dbReference type="EMBL" id="GBXM01003656">
    <property type="protein sequence ID" value="JAI04922.1"/>
    <property type="molecule type" value="Transcribed_RNA"/>
</dbReference>